<dbReference type="CDD" id="cd00165">
    <property type="entry name" value="S4"/>
    <property type="match status" value="1"/>
</dbReference>
<evidence type="ECO:0000256" key="4">
    <source>
        <dbReference type="PROSITE-ProRule" id="PRU00182"/>
    </source>
</evidence>
<feature type="domain" description="RNA-binding S4" evidence="6">
    <location>
        <begin position="3"/>
        <end position="63"/>
    </location>
</feature>
<proteinExistence type="inferred from homology"/>
<dbReference type="PANTHER" id="PTHR47683">
    <property type="entry name" value="PSEUDOURIDINE SYNTHASE FAMILY PROTEIN-RELATED"/>
    <property type="match status" value="1"/>
</dbReference>
<dbReference type="InterPro" id="IPR042092">
    <property type="entry name" value="PsdUridine_s_RsuA/RluB/E/F_cat"/>
</dbReference>
<dbReference type="InterPro" id="IPR000748">
    <property type="entry name" value="PsdUridine_synth_RsuA/RluB/E/F"/>
</dbReference>
<dbReference type="PROSITE" id="PS50889">
    <property type="entry name" value="S4"/>
    <property type="match status" value="1"/>
</dbReference>
<evidence type="ECO:0000256" key="2">
    <source>
        <dbReference type="ARBA" id="ARBA00022884"/>
    </source>
</evidence>
<comment type="similarity">
    <text evidence="1 5">Belongs to the pseudouridine synthase RsuA family.</text>
</comment>
<evidence type="ECO:0000256" key="1">
    <source>
        <dbReference type="ARBA" id="ARBA00008348"/>
    </source>
</evidence>
<dbReference type="Proteomes" id="UP000593915">
    <property type="component" value="Chromosome"/>
</dbReference>
<sequence length="249" mass="28313">MKIRIDKLLALSGLGSRKDVKKILRKKQCCVNGERILSSSFCFELENAVITVDGEKIKIRKNVYLMLNKPKGCVTSTDDPVHKTVMEYLNPPFNNMKLFPVGRLDIDTEGLLLITDDGEITHKITSPKSGIIKTYYLEFLNEPSETEIEKYTELFKEGIILKNGYKCLPAKFEKCENKTGSAKKGFLIHITEGKFHQVKKMCLAAGNKLCYLRRIAIDGIKLDESLKTGEYRELNEKECSVIFLMGKTF</sequence>
<dbReference type="InterPro" id="IPR050343">
    <property type="entry name" value="RsuA_PseudoU_synthase"/>
</dbReference>
<dbReference type="Gene3D" id="3.10.290.10">
    <property type="entry name" value="RNA-binding S4 domain"/>
    <property type="match status" value="1"/>
</dbReference>
<evidence type="ECO:0000256" key="3">
    <source>
        <dbReference type="ARBA" id="ARBA00023235"/>
    </source>
</evidence>
<evidence type="ECO:0000256" key="5">
    <source>
        <dbReference type="RuleBase" id="RU003887"/>
    </source>
</evidence>
<dbReference type="Gene3D" id="3.30.70.1560">
    <property type="entry name" value="Alpha-L RNA-binding motif"/>
    <property type="match status" value="1"/>
</dbReference>
<dbReference type="InterPro" id="IPR020094">
    <property type="entry name" value="TruA/RsuA/RluB/E/F_N"/>
</dbReference>
<dbReference type="PROSITE" id="PS01149">
    <property type="entry name" value="PSI_RSU"/>
    <property type="match status" value="1"/>
</dbReference>
<reference evidence="7 8" key="1">
    <citation type="submission" date="2020-09" db="EMBL/GenBank/DDBJ databases">
        <title>Characterization of Treponema spp. from bovine digital dermatitis in Korea.</title>
        <authorList>
            <person name="Espiritu H.M."/>
            <person name="Cho Y.I."/>
            <person name="Mamuad L."/>
        </authorList>
    </citation>
    <scope>NUCLEOTIDE SEQUENCE [LARGE SCALE GENOMIC DNA]</scope>
    <source>
        <strain evidence="7 8">KS1</strain>
    </source>
</reference>
<dbReference type="AlphaFoldDB" id="A0A7S7AXJ9"/>
<dbReference type="SUPFAM" id="SSF55120">
    <property type="entry name" value="Pseudouridine synthase"/>
    <property type="match status" value="1"/>
</dbReference>
<evidence type="ECO:0000259" key="6">
    <source>
        <dbReference type="SMART" id="SM00363"/>
    </source>
</evidence>
<organism evidence="7 8">
    <name type="scientific">Treponema pedis</name>
    <dbReference type="NCBI Taxonomy" id="409322"/>
    <lineage>
        <taxon>Bacteria</taxon>
        <taxon>Pseudomonadati</taxon>
        <taxon>Spirochaetota</taxon>
        <taxon>Spirochaetia</taxon>
        <taxon>Spirochaetales</taxon>
        <taxon>Treponemataceae</taxon>
        <taxon>Treponema</taxon>
    </lineage>
</organism>
<dbReference type="InterPro" id="IPR018496">
    <property type="entry name" value="PsdUridine_synth_RsuA/RluB_CS"/>
</dbReference>
<keyword evidence="3 5" id="KW-0413">Isomerase</keyword>
<name>A0A7S7AXJ9_9SPIR</name>
<dbReference type="InterPro" id="IPR006145">
    <property type="entry name" value="PsdUridine_synth_RsuA/RluA"/>
</dbReference>
<accession>A0A7S7AXJ9</accession>
<dbReference type="PANTHER" id="PTHR47683:SF4">
    <property type="entry name" value="PSEUDOURIDINE SYNTHASE"/>
    <property type="match status" value="1"/>
</dbReference>
<dbReference type="GO" id="GO:0003723">
    <property type="term" value="F:RNA binding"/>
    <property type="evidence" value="ECO:0007669"/>
    <property type="project" value="UniProtKB-KW"/>
</dbReference>
<dbReference type="GO" id="GO:0000455">
    <property type="term" value="P:enzyme-directed rRNA pseudouridine synthesis"/>
    <property type="evidence" value="ECO:0007669"/>
    <property type="project" value="UniProtKB-ARBA"/>
</dbReference>
<dbReference type="SUPFAM" id="SSF55174">
    <property type="entry name" value="Alpha-L RNA-binding motif"/>
    <property type="match status" value="1"/>
</dbReference>
<dbReference type="GO" id="GO:0120159">
    <property type="term" value="F:rRNA pseudouridine synthase activity"/>
    <property type="evidence" value="ECO:0007669"/>
    <property type="project" value="UniProtKB-ARBA"/>
</dbReference>
<dbReference type="CDD" id="cd02553">
    <property type="entry name" value="PseudoU_synth_RsuA"/>
    <property type="match status" value="1"/>
</dbReference>
<dbReference type="Gene3D" id="3.30.70.580">
    <property type="entry name" value="Pseudouridine synthase I, catalytic domain, N-terminal subdomain"/>
    <property type="match status" value="1"/>
</dbReference>
<dbReference type="Pfam" id="PF00849">
    <property type="entry name" value="PseudoU_synth_2"/>
    <property type="match status" value="1"/>
</dbReference>
<gene>
    <name evidence="7" type="ORF">IFE08_02195</name>
</gene>
<evidence type="ECO:0000313" key="7">
    <source>
        <dbReference type="EMBL" id="QOW61231.1"/>
    </source>
</evidence>
<protein>
    <recommendedName>
        <fullName evidence="5">Pseudouridine synthase</fullName>
        <ecNumber evidence="5">5.4.99.-</ecNumber>
    </recommendedName>
</protein>
<dbReference type="SMART" id="SM00363">
    <property type="entry name" value="S4"/>
    <property type="match status" value="1"/>
</dbReference>
<dbReference type="InterPro" id="IPR002942">
    <property type="entry name" value="S4_RNA-bd"/>
</dbReference>
<dbReference type="NCBIfam" id="TIGR00093">
    <property type="entry name" value="pseudouridine synthase"/>
    <property type="match status" value="1"/>
</dbReference>
<dbReference type="InterPro" id="IPR020103">
    <property type="entry name" value="PsdUridine_synth_cat_dom_sf"/>
</dbReference>
<evidence type="ECO:0000313" key="8">
    <source>
        <dbReference type="Proteomes" id="UP000593915"/>
    </source>
</evidence>
<keyword evidence="2 4" id="KW-0694">RNA-binding</keyword>
<dbReference type="InterPro" id="IPR036986">
    <property type="entry name" value="S4_RNA-bd_sf"/>
</dbReference>
<dbReference type="EMBL" id="CP061839">
    <property type="protein sequence ID" value="QOW61231.1"/>
    <property type="molecule type" value="Genomic_DNA"/>
</dbReference>
<dbReference type="RefSeq" id="WP_024467785.1">
    <property type="nucleotide sequence ID" value="NZ_CP045670.1"/>
</dbReference>
<dbReference type="EC" id="5.4.99.-" evidence="5"/>